<comment type="pathway">
    <text evidence="2">Carbohydrate acid metabolism; 2-dehydro-3-deoxy-D-gluconate degradation; D-glyceraldehyde 3-phosphate and pyruvate from 2-dehydro-3-deoxy-D-gluconate: step 2/2.</text>
</comment>
<dbReference type="AlphaFoldDB" id="A0A561PQM4"/>
<dbReference type="PANTHER" id="PTHR30246:SF1">
    <property type="entry name" value="2-DEHYDRO-3-DEOXY-6-PHOSPHOGALACTONATE ALDOLASE-RELATED"/>
    <property type="match status" value="1"/>
</dbReference>
<evidence type="ECO:0000256" key="4">
    <source>
        <dbReference type="ARBA" id="ARBA00011233"/>
    </source>
</evidence>
<evidence type="ECO:0000256" key="6">
    <source>
        <dbReference type="ARBA" id="ARBA00023239"/>
    </source>
</evidence>
<dbReference type="NCBIfam" id="TIGR01182">
    <property type="entry name" value="eda"/>
    <property type="match status" value="1"/>
</dbReference>
<dbReference type="InterPro" id="IPR000887">
    <property type="entry name" value="Aldlse_KDPG_KHG"/>
</dbReference>
<dbReference type="PANTHER" id="PTHR30246">
    <property type="entry name" value="2-KETO-3-DEOXY-6-PHOSPHOGLUCONATE ALDOLASE"/>
    <property type="match status" value="1"/>
</dbReference>
<evidence type="ECO:0000256" key="3">
    <source>
        <dbReference type="ARBA" id="ARBA00006906"/>
    </source>
</evidence>
<comment type="caution">
    <text evidence="8">The sequence shown here is derived from an EMBL/GenBank/DDBJ whole genome shotgun (WGS) entry which is preliminary data.</text>
</comment>
<dbReference type="InterPro" id="IPR013785">
    <property type="entry name" value="Aldolase_TIM"/>
</dbReference>
<evidence type="ECO:0000256" key="7">
    <source>
        <dbReference type="ARBA" id="ARBA00023277"/>
    </source>
</evidence>
<proteinExistence type="inferred from homology"/>
<name>A0A561PQM4_9BACT</name>
<sequence length="212" mass="23088">MLNHLFLHRLMPAVTFNREEEVLPVTEAILQGGLNVMEVTFRTGIACKAIEMIRNQFPEMQVGAGTLLSTEQIDLALNAGAFFGVAPGLNSSIVKYAAEKSFPFIPGIITSSELESALTMGCRVLKLFPCDLAGGTSLIKALQAPYAHTGVKFIPMGGIHLSNLREYTDLDVVLAAGGSWIAPNEVIEQKRFDQIRENVKRSIAITGVKNER</sequence>
<dbReference type="EMBL" id="VIWO01000004">
    <property type="protein sequence ID" value="TWF40361.1"/>
    <property type="molecule type" value="Genomic_DNA"/>
</dbReference>
<dbReference type="EC" id="4.1.2.14" evidence="5"/>
<comment type="catalytic activity">
    <reaction evidence="1">
        <text>2-dehydro-3-deoxy-6-phospho-D-gluconate = D-glyceraldehyde 3-phosphate + pyruvate</text>
        <dbReference type="Rhea" id="RHEA:17089"/>
        <dbReference type="ChEBI" id="CHEBI:15361"/>
        <dbReference type="ChEBI" id="CHEBI:57569"/>
        <dbReference type="ChEBI" id="CHEBI:59776"/>
        <dbReference type="EC" id="4.1.2.14"/>
    </reaction>
</comment>
<dbReference type="Gene3D" id="3.20.20.70">
    <property type="entry name" value="Aldolase class I"/>
    <property type="match status" value="1"/>
</dbReference>
<dbReference type="Proteomes" id="UP000320811">
    <property type="component" value="Unassembled WGS sequence"/>
</dbReference>
<dbReference type="Pfam" id="PF01081">
    <property type="entry name" value="Aldolase"/>
    <property type="match status" value="1"/>
</dbReference>
<organism evidence="8 9">
    <name type="scientific">Chitinophaga polysaccharea</name>
    <dbReference type="NCBI Taxonomy" id="1293035"/>
    <lineage>
        <taxon>Bacteria</taxon>
        <taxon>Pseudomonadati</taxon>
        <taxon>Bacteroidota</taxon>
        <taxon>Chitinophagia</taxon>
        <taxon>Chitinophagales</taxon>
        <taxon>Chitinophagaceae</taxon>
        <taxon>Chitinophaga</taxon>
    </lineage>
</organism>
<reference evidence="8 9" key="1">
    <citation type="submission" date="2019-06" db="EMBL/GenBank/DDBJ databases">
        <title>Sorghum-associated microbial communities from plants grown in Nebraska, USA.</title>
        <authorList>
            <person name="Schachtman D."/>
        </authorList>
    </citation>
    <scope>NUCLEOTIDE SEQUENCE [LARGE SCALE GENOMIC DNA]</scope>
    <source>
        <strain evidence="8 9">1209</strain>
    </source>
</reference>
<dbReference type="GO" id="GO:0008675">
    <property type="term" value="F:2-dehydro-3-deoxy-phosphogluconate aldolase activity"/>
    <property type="evidence" value="ECO:0007669"/>
    <property type="project" value="UniProtKB-EC"/>
</dbReference>
<comment type="subunit">
    <text evidence="4">Homotrimer.</text>
</comment>
<dbReference type="CDD" id="cd00452">
    <property type="entry name" value="KDPG_aldolase"/>
    <property type="match status" value="1"/>
</dbReference>
<comment type="similarity">
    <text evidence="3">Belongs to the KHG/KDPG aldolase family.</text>
</comment>
<dbReference type="InterPro" id="IPR031337">
    <property type="entry name" value="KDPG/KHG_AS_1"/>
</dbReference>
<evidence type="ECO:0000313" key="9">
    <source>
        <dbReference type="Proteomes" id="UP000320811"/>
    </source>
</evidence>
<keyword evidence="7" id="KW-0119">Carbohydrate metabolism</keyword>
<evidence type="ECO:0000256" key="1">
    <source>
        <dbReference type="ARBA" id="ARBA00000654"/>
    </source>
</evidence>
<gene>
    <name evidence="8" type="ORF">FHW36_10443</name>
</gene>
<dbReference type="SUPFAM" id="SSF51569">
    <property type="entry name" value="Aldolase"/>
    <property type="match status" value="1"/>
</dbReference>
<evidence type="ECO:0000256" key="2">
    <source>
        <dbReference type="ARBA" id="ARBA00004736"/>
    </source>
</evidence>
<protein>
    <recommendedName>
        <fullName evidence="5">2-dehydro-3-deoxy-phosphogluconate aldolase</fullName>
        <ecNumber evidence="5">4.1.2.14</ecNumber>
    </recommendedName>
</protein>
<dbReference type="RefSeq" id="WP_145670367.1">
    <property type="nucleotide sequence ID" value="NZ_VIWO01000004.1"/>
</dbReference>
<keyword evidence="6" id="KW-0456">Lyase</keyword>
<evidence type="ECO:0000313" key="8">
    <source>
        <dbReference type="EMBL" id="TWF40361.1"/>
    </source>
</evidence>
<keyword evidence="9" id="KW-1185">Reference proteome</keyword>
<evidence type="ECO:0000256" key="5">
    <source>
        <dbReference type="ARBA" id="ARBA00013063"/>
    </source>
</evidence>
<dbReference type="OrthoDB" id="9802667at2"/>
<dbReference type="PROSITE" id="PS00159">
    <property type="entry name" value="ALDOLASE_KDPG_KHG_1"/>
    <property type="match status" value="1"/>
</dbReference>
<accession>A0A561PQM4</accession>